<protein>
    <submittedName>
        <fullName evidence="1">Uncharacterized protein</fullName>
    </submittedName>
</protein>
<dbReference type="EMBL" id="UOEO01000142">
    <property type="protein sequence ID" value="VAW20515.1"/>
    <property type="molecule type" value="Genomic_DNA"/>
</dbReference>
<reference evidence="1" key="1">
    <citation type="submission" date="2018-06" db="EMBL/GenBank/DDBJ databases">
        <authorList>
            <person name="Zhirakovskaya E."/>
        </authorList>
    </citation>
    <scope>NUCLEOTIDE SEQUENCE</scope>
</reference>
<dbReference type="AlphaFoldDB" id="A0A3B0TPF9"/>
<accession>A0A3B0TPF9</accession>
<sequence>MVPISYSELMKNTNSYISINLNLKEPVEIGDFAAMFAGVGMQFDRHLSEHHPELKGKAKMYIREVRKGSIVADIFANIPDLVGYMDTVLIVAGFGSLFSKRVSKLIKGQFIEDATKSDISELGETIRAVSHDNDGEMTIETVTYQDGVWNKKLEIKFSSSQARKAVKTLDLQKSSLDKKESVDHERVLMVFTRSDIHDAKIGKGSGDRVVIEELSDKPLALTFASDLAQKRIKHEIREADDNLFKKGFVVDVNVQLAKGNPVAYSVKTLHQVIDLPSDT</sequence>
<proteinExistence type="predicted"/>
<name>A0A3B0TPF9_9ZZZZ</name>
<organism evidence="1">
    <name type="scientific">hydrothermal vent metagenome</name>
    <dbReference type="NCBI Taxonomy" id="652676"/>
    <lineage>
        <taxon>unclassified sequences</taxon>
        <taxon>metagenomes</taxon>
        <taxon>ecological metagenomes</taxon>
    </lineage>
</organism>
<gene>
    <name evidence="1" type="ORF">MNBD_ALPHA12-698</name>
</gene>
<evidence type="ECO:0000313" key="1">
    <source>
        <dbReference type="EMBL" id="VAW20515.1"/>
    </source>
</evidence>